<dbReference type="Gene3D" id="1.20.120.1760">
    <property type="match status" value="1"/>
</dbReference>
<evidence type="ECO:0000256" key="6">
    <source>
        <dbReference type="ARBA" id="ARBA00022516"/>
    </source>
</evidence>
<comment type="similarity">
    <text evidence="3 16">Belongs to the CDP-alcohol phosphatidyltransferase class-I family.</text>
</comment>
<feature type="transmembrane region" description="Helical" evidence="17">
    <location>
        <begin position="135"/>
        <end position="151"/>
    </location>
</feature>
<comment type="caution">
    <text evidence="18">The sequence shown here is derived from an EMBL/GenBank/DDBJ whole genome shotgun (WGS) entry which is preliminary data.</text>
</comment>
<dbReference type="AlphaFoldDB" id="A0A2H0LWQ9"/>
<dbReference type="InterPro" id="IPR048254">
    <property type="entry name" value="CDP_ALCOHOL_P_TRANSF_CS"/>
</dbReference>
<dbReference type="PANTHER" id="PTHR14269:SF62">
    <property type="entry name" value="CDP-DIACYLGLYCEROL--GLYCEROL-3-PHOSPHATE 3-PHOSPHATIDYLTRANSFERASE 1, CHLOROPLASTIC"/>
    <property type="match status" value="1"/>
</dbReference>
<keyword evidence="8 17" id="KW-0812">Transmembrane</keyword>
<dbReference type="InterPro" id="IPR004570">
    <property type="entry name" value="Phosphatidylglycerol_P_synth"/>
</dbReference>
<keyword evidence="13" id="KW-1208">Phospholipid metabolism</keyword>
<dbReference type="GO" id="GO:0008444">
    <property type="term" value="F:CDP-diacylglycerol-glycerol-3-phosphate 3-phosphatidyltransferase activity"/>
    <property type="evidence" value="ECO:0007669"/>
    <property type="project" value="UniProtKB-UniRule"/>
</dbReference>
<comment type="catalytic activity">
    <reaction evidence="14">
        <text>a CDP-1,2-diacyl-sn-glycerol + sn-glycerol 3-phosphate = a 1,2-diacyl-sn-glycero-3-phospho-(1'-sn-glycero-3'-phosphate) + CMP + H(+)</text>
        <dbReference type="Rhea" id="RHEA:12593"/>
        <dbReference type="ChEBI" id="CHEBI:15378"/>
        <dbReference type="ChEBI" id="CHEBI:57597"/>
        <dbReference type="ChEBI" id="CHEBI:58332"/>
        <dbReference type="ChEBI" id="CHEBI:60110"/>
        <dbReference type="ChEBI" id="CHEBI:60377"/>
        <dbReference type="EC" id="2.7.8.5"/>
    </reaction>
</comment>
<evidence type="ECO:0000256" key="16">
    <source>
        <dbReference type="RuleBase" id="RU003750"/>
    </source>
</evidence>
<proteinExistence type="inferred from homology"/>
<evidence type="ECO:0000313" key="18">
    <source>
        <dbReference type="EMBL" id="PIQ88838.1"/>
    </source>
</evidence>
<dbReference type="Pfam" id="PF01066">
    <property type="entry name" value="CDP-OH_P_transf"/>
    <property type="match status" value="1"/>
</dbReference>
<feature type="transmembrane region" description="Helical" evidence="17">
    <location>
        <begin position="163"/>
        <end position="188"/>
    </location>
</feature>
<dbReference type="Proteomes" id="UP000229641">
    <property type="component" value="Unassembled WGS sequence"/>
</dbReference>
<evidence type="ECO:0000256" key="5">
    <source>
        <dbReference type="ARBA" id="ARBA00014944"/>
    </source>
</evidence>
<evidence type="ECO:0000313" key="19">
    <source>
        <dbReference type="Proteomes" id="UP000229641"/>
    </source>
</evidence>
<evidence type="ECO:0000256" key="9">
    <source>
        <dbReference type="ARBA" id="ARBA00022989"/>
    </source>
</evidence>
<dbReference type="InterPro" id="IPR050324">
    <property type="entry name" value="CDP-alcohol_PTase-I"/>
</dbReference>
<comment type="pathway">
    <text evidence="2">Phospholipid metabolism; phosphatidylglycerol biosynthesis; phosphatidylglycerol from CDP-diacylglycerol: step 1/2.</text>
</comment>
<dbReference type="GO" id="GO:0016020">
    <property type="term" value="C:membrane"/>
    <property type="evidence" value="ECO:0007669"/>
    <property type="project" value="UniProtKB-SubCell"/>
</dbReference>
<evidence type="ECO:0000256" key="15">
    <source>
        <dbReference type="NCBIfam" id="TIGR00560"/>
    </source>
</evidence>
<dbReference type="EC" id="2.7.8.5" evidence="4 15"/>
<evidence type="ECO:0000256" key="7">
    <source>
        <dbReference type="ARBA" id="ARBA00022679"/>
    </source>
</evidence>
<gene>
    <name evidence="18" type="primary">pgsA</name>
    <name evidence="18" type="ORF">COV72_06065</name>
</gene>
<evidence type="ECO:0000256" key="8">
    <source>
        <dbReference type="ARBA" id="ARBA00022692"/>
    </source>
</evidence>
<evidence type="ECO:0000256" key="17">
    <source>
        <dbReference type="SAM" id="Phobius"/>
    </source>
</evidence>
<reference evidence="18 19" key="1">
    <citation type="submission" date="2017-09" db="EMBL/GenBank/DDBJ databases">
        <title>Depth-based differentiation of microbial function through sediment-hosted aquifers and enrichment of novel symbionts in the deep terrestrial subsurface.</title>
        <authorList>
            <person name="Probst A.J."/>
            <person name="Ladd B."/>
            <person name="Jarett J.K."/>
            <person name="Geller-Mcgrath D.E."/>
            <person name="Sieber C.M."/>
            <person name="Emerson J.B."/>
            <person name="Anantharaman K."/>
            <person name="Thomas B.C."/>
            <person name="Malmstrom R."/>
            <person name="Stieglmeier M."/>
            <person name="Klingl A."/>
            <person name="Woyke T."/>
            <person name="Ryan C.M."/>
            <person name="Banfield J.F."/>
        </authorList>
    </citation>
    <scope>NUCLEOTIDE SEQUENCE [LARGE SCALE GENOMIC DNA]</scope>
    <source>
        <strain evidence="18">CG11_big_fil_rev_8_21_14_0_20_42_13</strain>
    </source>
</reference>
<evidence type="ECO:0000256" key="12">
    <source>
        <dbReference type="ARBA" id="ARBA00023209"/>
    </source>
</evidence>
<evidence type="ECO:0000256" key="1">
    <source>
        <dbReference type="ARBA" id="ARBA00004141"/>
    </source>
</evidence>
<dbReference type="InterPro" id="IPR043130">
    <property type="entry name" value="CDP-OH_PTrfase_TM_dom"/>
</dbReference>
<evidence type="ECO:0000256" key="2">
    <source>
        <dbReference type="ARBA" id="ARBA00005042"/>
    </source>
</evidence>
<dbReference type="NCBIfam" id="TIGR00560">
    <property type="entry name" value="pgsA"/>
    <property type="match status" value="1"/>
</dbReference>
<name>A0A2H0LWQ9_9BACT</name>
<keyword evidence="12" id="KW-0594">Phospholipid biosynthesis</keyword>
<dbReference type="PANTHER" id="PTHR14269">
    <property type="entry name" value="CDP-DIACYLGLYCEROL--GLYCEROL-3-PHOSPHATE 3-PHOSPHATIDYLTRANSFERASE-RELATED"/>
    <property type="match status" value="1"/>
</dbReference>
<comment type="subcellular location">
    <subcellularLocation>
        <location evidence="1">Membrane</location>
        <topology evidence="1">Multi-pass membrane protein</topology>
    </subcellularLocation>
</comment>
<dbReference type="PIRSF" id="PIRSF000847">
    <property type="entry name" value="Phos_ph_gly_syn"/>
    <property type="match status" value="1"/>
</dbReference>
<keyword evidence="11 17" id="KW-0472">Membrane</keyword>
<feature type="transmembrane region" description="Helical" evidence="17">
    <location>
        <begin position="12"/>
        <end position="30"/>
    </location>
</feature>
<dbReference type="EMBL" id="PCWA01000084">
    <property type="protein sequence ID" value="PIQ88838.1"/>
    <property type="molecule type" value="Genomic_DNA"/>
</dbReference>
<dbReference type="InterPro" id="IPR000462">
    <property type="entry name" value="CDP-OH_P_trans"/>
</dbReference>
<keyword evidence="10" id="KW-0443">Lipid metabolism</keyword>
<evidence type="ECO:0000256" key="3">
    <source>
        <dbReference type="ARBA" id="ARBA00010441"/>
    </source>
</evidence>
<evidence type="ECO:0000256" key="13">
    <source>
        <dbReference type="ARBA" id="ARBA00023264"/>
    </source>
</evidence>
<evidence type="ECO:0000256" key="11">
    <source>
        <dbReference type="ARBA" id="ARBA00023136"/>
    </source>
</evidence>
<organism evidence="18 19">
    <name type="scientific">Candidatus Ghiorseimicrobium undicola</name>
    <dbReference type="NCBI Taxonomy" id="1974746"/>
    <lineage>
        <taxon>Bacteria</taxon>
        <taxon>Pseudomonadati</taxon>
        <taxon>Candidatus Omnitrophota</taxon>
        <taxon>Candidatus Ghiorseimicrobium</taxon>
    </lineage>
</organism>
<dbReference type="GO" id="GO:0046474">
    <property type="term" value="P:glycerophospholipid biosynthetic process"/>
    <property type="evidence" value="ECO:0007669"/>
    <property type="project" value="TreeGrafter"/>
</dbReference>
<evidence type="ECO:0000256" key="10">
    <source>
        <dbReference type="ARBA" id="ARBA00023098"/>
    </source>
</evidence>
<dbReference type="PROSITE" id="PS00379">
    <property type="entry name" value="CDP_ALCOHOL_P_TRANSF"/>
    <property type="match status" value="1"/>
</dbReference>
<protein>
    <recommendedName>
        <fullName evidence="5 15">CDP-diacylglycerol--glycerol-3-phosphate 3-phosphatidyltransferase</fullName>
        <ecNumber evidence="4 15">2.7.8.5</ecNumber>
    </recommendedName>
</protein>
<keyword evidence="9 17" id="KW-1133">Transmembrane helix</keyword>
<accession>A0A2H0LWQ9</accession>
<evidence type="ECO:0000256" key="14">
    <source>
        <dbReference type="ARBA" id="ARBA00048586"/>
    </source>
</evidence>
<evidence type="ECO:0000256" key="4">
    <source>
        <dbReference type="ARBA" id="ARBA00013170"/>
    </source>
</evidence>
<keyword evidence="6" id="KW-0444">Lipid biosynthesis</keyword>
<keyword evidence="7 16" id="KW-0808">Transferase</keyword>
<sequence length="197" mass="22399">MTLWEKKRLPNQLTTLRIILTFIFMIFLFLEGLLPRISAFLLFTLASLTDLYDGRLARKYNIVSDFGKLMDPIADKILVLGAFMAFVGMQLIPAWMVIIIVARESFITGFRLIALKQGRVLAAEEAGKYKTVSQMVTIFVILLFLIAKELMLEHSAWNNDIEFYSYCGITILMGITLSLTVISGLSFISRNKNLMKL</sequence>